<organism evidence="1 2">
    <name type="scientific">Bacillus pumilus</name>
    <name type="common">Bacillus mesentericus</name>
    <dbReference type="NCBI Taxonomy" id="1408"/>
    <lineage>
        <taxon>Bacteria</taxon>
        <taxon>Bacillati</taxon>
        <taxon>Bacillota</taxon>
        <taxon>Bacilli</taxon>
        <taxon>Bacillales</taxon>
        <taxon>Bacillaceae</taxon>
        <taxon>Bacillus</taxon>
    </lineage>
</organism>
<evidence type="ECO:0000313" key="1">
    <source>
        <dbReference type="EMBL" id="PCK15508.1"/>
    </source>
</evidence>
<gene>
    <name evidence="1" type="ORF">CEY02_20545</name>
</gene>
<comment type="caution">
    <text evidence="1">The sequence shown here is derived from an EMBL/GenBank/DDBJ whole genome shotgun (WGS) entry which is preliminary data.</text>
</comment>
<protein>
    <submittedName>
        <fullName evidence="1">Uncharacterized protein</fullName>
    </submittedName>
</protein>
<dbReference type="EMBL" id="NKHG01000221">
    <property type="protein sequence ID" value="PCK15508.1"/>
    <property type="molecule type" value="Genomic_DNA"/>
</dbReference>
<sequence length="62" mass="7453">MFAAIRKDNVINFNKTVYARKIDQFGGEWFNYKENKNNIEKEMKKEQIRKSMISGYMKLLNS</sequence>
<dbReference type="AlphaFoldDB" id="A0A2A5IDV3"/>
<reference evidence="1 2" key="1">
    <citation type="submission" date="2017-06" db="EMBL/GenBank/DDBJ databases">
        <title>Draft Genome Sequence of Bacillus sp Strain 36R Isolated from saline sediment at Atanasia, Sonora, Mexico.</title>
        <authorList>
            <person name="Sanchez Diaz R."/>
            <person name="Quiroz Macias M.E."/>
            <person name="Ibarra Gamez J.C."/>
            <person name="Enciso Ibarra J."/>
            <person name="Gomez Gil B."/>
            <person name="Galaviz Silva L."/>
        </authorList>
    </citation>
    <scope>NUCLEOTIDE SEQUENCE [LARGE SCALE GENOMIC DNA]</scope>
    <source>
        <strain evidence="1 2">36R_ATNSAL</strain>
    </source>
</reference>
<accession>A0A2A5IDV3</accession>
<name>A0A2A5IDV3_BACPU</name>
<dbReference type="OrthoDB" id="9919848at2"/>
<evidence type="ECO:0000313" key="2">
    <source>
        <dbReference type="Proteomes" id="UP000228754"/>
    </source>
</evidence>
<dbReference type="Proteomes" id="UP000228754">
    <property type="component" value="Unassembled WGS sequence"/>
</dbReference>
<proteinExistence type="predicted"/>